<sequence>MLESLRDDASHQSRTLEELRDIQKEANKVLTEFEPPIQQVIKTKPVEVLPELLNLNKPKEIELLEQALVMIACSTTGEKKSFCDWLNKHKPLSHPADFVNETHEFLKNQLIKLVMDEDPHTDFHNLIKRARDENVIFYKDESDPTIRPISILFNLNDIRNRFAHPPIIFSQREKWSKSILYLMNLALVWSKVVMEAEEGDE</sequence>
<comment type="caution">
    <text evidence="1">The sequence shown here is derived from an EMBL/GenBank/DDBJ whole genome shotgun (WGS) entry which is preliminary data.</text>
</comment>
<dbReference type="AlphaFoldDB" id="A0A139XAW7"/>
<evidence type="ECO:0000313" key="1">
    <source>
        <dbReference type="EMBL" id="KYC41831.1"/>
    </source>
</evidence>
<evidence type="ECO:0000313" key="2">
    <source>
        <dbReference type="Proteomes" id="UP000076925"/>
    </source>
</evidence>
<keyword evidence="2" id="KW-1185">Reference proteome</keyword>
<dbReference type="STRING" id="128403.WA1_17555"/>
<accession>A0A139XAW7</accession>
<gene>
    <name evidence="1" type="ORF">WA1_17555</name>
</gene>
<reference evidence="1 2" key="1">
    <citation type="journal article" date="2013" name="Genome Biol. Evol.">
        <title>Genomes of Stigonematalean cyanobacteria (subsection V) and the evolution of oxygenic photosynthesis from prokaryotes to plastids.</title>
        <authorList>
            <person name="Dagan T."/>
            <person name="Roettger M."/>
            <person name="Stucken K."/>
            <person name="Landan G."/>
            <person name="Koch R."/>
            <person name="Major P."/>
            <person name="Gould S.B."/>
            <person name="Goremykin V.V."/>
            <person name="Rippka R."/>
            <person name="Tandeau de Marsac N."/>
            <person name="Gugger M."/>
            <person name="Lockhart P.J."/>
            <person name="Allen J.F."/>
            <person name="Brune I."/>
            <person name="Maus I."/>
            <person name="Puhler A."/>
            <person name="Martin W.F."/>
        </authorList>
    </citation>
    <scope>NUCLEOTIDE SEQUENCE [LARGE SCALE GENOMIC DNA]</scope>
    <source>
        <strain evidence="1 2">PCC 7110</strain>
    </source>
</reference>
<protein>
    <submittedName>
        <fullName evidence="1">Uncharacterized protein</fullName>
    </submittedName>
</protein>
<proteinExistence type="predicted"/>
<dbReference type="OrthoDB" id="511470at2"/>
<dbReference type="Proteomes" id="UP000076925">
    <property type="component" value="Unassembled WGS sequence"/>
</dbReference>
<dbReference type="RefSeq" id="WP_017746229.1">
    <property type="nucleotide sequence ID" value="NZ_KQ976354.1"/>
</dbReference>
<name>A0A139XAW7_9CYAN</name>
<organism evidence="1 2">
    <name type="scientific">Scytonema hofmannii PCC 7110</name>
    <dbReference type="NCBI Taxonomy" id="128403"/>
    <lineage>
        <taxon>Bacteria</taxon>
        <taxon>Bacillati</taxon>
        <taxon>Cyanobacteriota</taxon>
        <taxon>Cyanophyceae</taxon>
        <taxon>Nostocales</taxon>
        <taxon>Scytonemataceae</taxon>
        <taxon>Scytonema</taxon>
    </lineage>
</organism>
<dbReference type="EMBL" id="ANNX02000020">
    <property type="protein sequence ID" value="KYC41831.1"/>
    <property type="molecule type" value="Genomic_DNA"/>
</dbReference>